<dbReference type="AlphaFoldDB" id="A0A932CM88"/>
<evidence type="ECO:0000259" key="9">
    <source>
        <dbReference type="Pfam" id="PF12704"/>
    </source>
</evidence>
<keyword evidence="4 7" id="KW-1133">Transmembrane helix</keyword>
<dbReference type="EMBL" id="JACPRF010000033">
    <property type="protein sequence ID" value="MBI2875466.1"/>
    <property type="molecule type" value="Genomic_DNA"/>
</dbReference>
<dbReference type="InterPro" id="IPR050250">
    <property type="entry name" value="Macrolide_Exporter_MacB"/>
</dbReference>
<reference evidence="10" key="1">
    <citation type="submission" date="2020-07" db="EMBL/GenBank/DDBJ databases">
        <title>Huge and variable diversity of episymbiotic CPR bacteria and DPANN archaea in groundwater ecosystems.</title>
        <authorList>
            <person name="He C.Y."/>
            <person name="Keren R."/>
            <person name="Whittaker M."/>
            <person name="Farag I.F."/>
            <person name="Doudna J."/>
            <person name="Cate J.H.D."/>
            <person name="Banfield J.F."/>
        </authorList>
    </citation>
    <scope>NUCLEOTIDE SEQUENCE</scope>
    <source>
        <strain evidence="10">NC_groundwater_672_Ag_B-0.1um_62_36</strain>
    </source>
</reference>
<evidence type="ECO:0000256" key="6">
    <source>
        <dbReference type="ARBA" id="ARBA00038076"/>
    </source>
</evidence>
<proteinExistence type="inferred from homology"/>
<feature type="transmembrane region" description="Helical" evidence="7">
    <location>
        <begin position="373"/>
        <end position="391"/>
    </location>
</feature>
<dbReference type="InterPro" id="IPR025857">
    <property type="entry name" value="MacB_PCD"/>
</dbReference>
<dbReference type="Pfam" id="PF12704">
    <property type="entry name" value="MacB_PCD"/>
    <property type="match status" value="1"/>
</dbReference>
<name>A0A932CM88_UNCTE</name>
<feature type="domain" description="MacB-like periplasmic core" evidence="9">
    <location>
        <begin position="21"/>
        <end position="248"/>
    </location>
</feature>
<evidence type="ECO:0000256" key="2">
    <source>
        <dbReference type="ARBA" id="ARBA00022475"/>
    </source>
</evidence>
<feature type="transmembrane region" description="Helical" evidence="7">
    <location>
        <begin position="284"/>
        <end position="309"/>
    </location>
</feature>
<comment type="caution">
    <text evidence="10">The sequence shown here is derived from an EMBL/GenBank/DDBJ whole genome shotgun (WGS) entry which is preliminary data.</text>
</comment>
<feature type="transmembrane region" description="Helical" evidence="7">
    <location>
        <begin position="329"/>
        <end position="353"/>
    </location>
</feature>
<evidence type="ECO:0000256" key="7">
    <source>
        <dbReference type="SAM" id="Phobius"/>
    </source>
</evidence>
<sequence length="408" mass="43476">MSLLINLRIALRALGLNRLRSFLTALGIIIGVSSVIVMLALGSGAKARIAEEIASAGSNLLIVLSGSTTSGGLRMGMGSTPTLTAADAQAIQRECPAVKFAAPSIRGPGQVVYRHQNWSTLIYGTTPEMLEIRDWPLSSGRPFTASEVEGSAKVCLLGEAVVEKLFGDADPLGQTIRIKKVPFKVIGILAPKGQSFTGQDQDDTIYLPLTTAQKRIFGQLFQGMVSTIMVEAWDTDSLAAAEEQVNQLLRQRHHIQPGQEDDFGVRNLTEMMGTAQETARVMSLLLGAIASVSLIVGGIGIMNIMLVSVTERTREIGIRMAVGAREQDVLLQFLIEALTLSALGGMLGIGLGMGASRLAGRLTGWPTAIGPQAVLLAFGFAVAVGLFFGYYPARKASHLNPIEALRYE</sequence>
<evidence type="ECO:0000256" key="1">
    <source>
        <dbReference type="ARBA" id="ARBA00004651"/>
    </source>
</evidence>
<evidence type="ECO:0000256" key="5">
    <source>
        <dbReference type="ARBA" id="ARBA00023136"/>
    </source>
</evidence>
<accession>A0A932CM88</accession>
<dbReference type="GO" id="GO:0005886">
    <property type="term" value="C:plasma membrane"/>
    <property type="evidence" value="ECO:0007669"/>
    <property type="project" value="UniProtKB-SubCell"/>
</dbReference>
<dbReference type="GO" id="GO:0022857">
    <property type="term" value="F:transmembrane transporter activity"/>
    <property type="evidence" value="ECO:0007669"/>
    <property type="project" value="TreeGrafter"/>
</dbReference>
<evidence type="ECO:0000313" key="11">
    <source>
        <dbReference type="Proteomes" id="UP000769766"/>
    </source>
</evidence>
<comment type="similarity">
    <text evidence="6">Belongs to the ABC-4 integral membrane protein family.</text>
</comment>
<organism evidence="10 11">
    <name type="scientific">Tectimicrobiota bacterium</name>
    <dbReference type="NCBI Taxonomy" id="2528274"/>
    <lineage>
        <taxon>Bacteria</taxon>
        <taxon>Pseudomonadati</taxon>
        <taxon>Nitrospinota/Tectimicrobiota group</taxon>
        <taxon>Candidatus Tectimicrobiota</taxon>
    </lineage>
</organism>
<protein>
    <submittedName>
        <fullName evidence="10">ABC transporter permease</fullName>
    </submittedName>
</protein>
<evidence type="ECO:0000256" key="4">
    <source>
        <dbReference type="ARBA" id="ARBA00022989"/>
    </source>
</evidence>
<dbReference type="PANTHER" id="PTHR30572:SF4">
    <property type="entry name" value="ABC TRANSPORTER PERMEASE YTRF"/>
    <property type="match status" value="1"/>
</dbReference>
<feature type="domain" description="ABC3 transporter permease C-terminal" evidence="8">
    <location>
        <begin position="288"/>
        <end position="401"/>
    </location>
</feature>
<gene>
    <name evidence="10" type="ORF">HYY20_01135</name>
</gene>
<comment type="subcellular location">
    <subcellularLocation>
        <location evidence="1">Cell membrane</location>
        <topology evidence="1">Multi-pass membrane protein</topology>
    </subcellularLocation>
</comment>
<evidence type="ECO:0000259" key="8">
    <source>
        <dbReference type="Pfam" id="PF02687"/>
    </source>
</evidence>
<dbReference type="Pfam" id="PF02687">
    <property type="entry name" value="FtsX"/>
    <property type="match status" value="1"/>
</dbReference>
<evidence type="ECO:0000313" key="10">
    <source>
        <dbReference type="EMBL" id="MBI2875466.1"/>
    </source>
</evidence>
<dbReference type="PANTHER" id="PTHR30572">
    <property type="entry name" value="MEMBRANE COMPONENT OF TRANSPORTER-RELATED"/>
    <property type="match status" value="1"/>
</dbReference>
<keyword evidence="2" id="KW-1003">Cell membrane</keyword>
<feature type="transmembrane region" description="Helical" evidence="7">
    <location>
        <begin position="21"/>
        <end position="41"/>
    </location>
</feature>
<dbReference type="InterPro" id="IPR003838">
    <property type="entry name" value="ABC3_permease_C"/>
</dbReference>
<evidence type="ECO:0000256" key="3">
    <source>
        <dbReference type="ARBA" id="ARBA00022692"/>
    </source>
</evidence>
<dbReference type="Proteomes" id="UP000769766">
    <property type="component" value="Unassembled WGS sequence"/>
</dbReference>
<keyword evidence="3 7" id="KW-0812">Transmembrane</keyword>
<keyword evidence="5 7" id="KW-0472">Membrane</keyword>